<dbReference type="Proteomes" id="UP000193144">
    <property type="component" value="Unassembled WGS sequence"/>
</dbReference>
<evidence type="ECO:0000313" key="3">
    <source>
        <dbReference type="Proteomes" id="UP000193144"/>
    </source>
</evidence>
<feature type="region of interest" description="Disordered" evidence="1">
    <location>
        <begin position="460"/>
        <end position="479"/>
    </location>
</feature>
<gene>
    <name evidence="2" type="ORF">BCR34DRAFT_600719</name>
</gene>
<keyword evidence="3" id="KW-1185">Reference proteome</keyword>
<protein>
    <submittedName>
        <fullName evidence="2">Uncharacterized protein</fullName>
    </submittedName>
</protein>
<reference evidence="2 3" key="1">
    <citation type="submission" date="2016-07" db="EMBL/GenBank/DDBJ databases">
        <title>Pervasive Adenine N6-methylation of Active Genes in Fungi.</title>
        <authorList>
            <consortium name="DOE Joint Genome Institute"/>
            <person name="Mondo S.J."/>
            <person name="Dannebaum R.O."/>
            <person name="Kuo R.C."/>
            <person name="Labutti K."/>
            <person name="Haridas S."/>
            <person name="Kuo A."/>
            <person name="Salamov A."/>
            <person name="Ahrendt S.R."/>
            <person name="Lipzen A."/>
            <person name="Sullivan W."/>
            <person name="Andreopoulos W.B."/>
            <person name="Clum A."/>
            <person name="Lindquist E."/>
            <person name="Daum C."/>
            <person name="Ramamoorthy G.K."/>
            <person name="Gryganskyi A."/>
            <person name="Culley D."/>
            <person name="Magnuson J.K."/>
            <person name="James T.Y."/>
            <person name="O'Malley M.A."/>
            <person name="Stajich J.E."/>
            <person name="Spatafora J.W."/>
            <person name="Visel A."/>
            <person name="Grigoriev I.V."/>
        </authorList>
    </citation>
    <scope>NUCLEOTIDE SEQUENCE [LARGE SCALE GENOMIC DNA]</scope>
    <source>
        <strain evidence="2 3">CBS 115471</strain>
    </source>
</reference>
<dbReference type="EMBL" id="MCFA01000052">
    <property type="protein sequence ID" value="ORY12336.1"/>
    <property type="molecule type" value="Genomic_DNA"/>
</dbReference>
<organism evidence="2 3">
    <name type="scientific">Clohesyomyces aquaticus</name>
    <dbReference type="NCBI Taxonomy" id="1231657"/>
    <lineage>
        <taxon>Eukaryota</taxon>
        <taxon>Fungi</taxon>
        <taxon>Dikarya</taxon>
        <taxon>Ascomycota</taxon>
        <taxon>Pezizomycotina</taxon>
        <taxon>Dothideomycetes</taxon>
        <taxon>Pleosporomycetidae</taxon>
        <taxon>Pleosporales</taxon>
        <taxon>Lindgomycetaceae</taxon>
        <taxon>Clohesyomyces</taxon>
    </lineage>
</organism>
<evidence type="ECO:0000313" key="2">
    <source>
        <dbReference type="EMBL" id="ORY12336.1"/>
    </source>
</evidence>
<feature type="region of interest" description="Disordered" evidence="1">
    <location>
        <begin position="184"/>
        <end position="204"/>
    </location>
</feature>
<name>A0A1Y1ZQ31_9PLEO</name>
<feature type="region of interest" description="Disordered" evidence="1">
    <location>
        <begin position="554"/>
        <end position="582"/>
    </location>
</feature>
<proteinExistence type="predicted"/>
<dbReference type="AlphaFoldDB" id="A0A1Y1ZQ31"/>
<comment type="caution">
    <text evidence="2">The sequence shown here is derived from an EMBL/GenBank/DDBJ whole genome shotgun (WGS) entry which is preliminary data.</text>
</comment>
<sequence>MFGHPGISAWEFAGTHTQKREAAQQETEKLEIRKTMEVKRTSSTHYDNSAETETVANVGTADNPAQLATTVSHQELSCQQRRRGTFVNHTPRKFEIAAVKKWERQRVSGELYSRDGTIYGQGSEEGGSFEVAPFLHHWNFGFEEPKDKEQDPVRKKTNEILSRSQFEYDGESTAGVMLGRIPRPAPLKISTSRNGQENERESSIEGKLQTLKCQRRQTPYRMIPPTSSSRSRHSPLEPFVAWHRREGTGSSVELPSTPNNTEEYVAAFSYRSYKGPLNSHKPIFFNPHGCLPASDPPCIPALSFSQATLSSSPTEPTAMLPIEDPNVPVQPPDVPSRNPMRLATPPPRLPIRGTPRISNASSEFSSAARGTYSPYDKGSCTSSNTGRPRAVRLGQTETTDPGIIRRMAPPIMGHHALTASAELNEFCDYLRNTGPKEPPPRSTKKKAGFNIFKVGNKKNLASQAGSVEGSPNTNRPRTPMPACAKEMTTSSGAKHLRIMISTGHFEHDRTITLPVSGTEDGAGGSRRSKHVSITWTEEMMNPLGSPKLEQLFSDCNENPGVRPPTPVRSPRRSPAVSKPVPVEDHHPLATREERIRARKLRDMQRVKRKENNHMRRADDGDFALVEVKRLEDVIVGLRRRNRELVKALGEIVGVDTNGDEEDVDAILNKYEEAKGFGVKCRDFAVEAAQVVV</sequence>
<accession>A0A1Y1ZQ31</accession>
<dbReference type="OrthoDB" id="3675887at2759"/>
<feature type="compositionally biased region" description="Polar residues" evidence="1">
    <location>
        <begin position="356"/>
        <end position="365"/>
    </location>
</feature>
<feature type="compositionally biased region" description="Polar residues" evidence="1">
    <location>
        <begin position="460"/>
        <end position="476"/>
    </location>
</feature>
<feature type="region of interest" description="Disordered" evidence="1">
    <location>
        <begin position="333"/>
        <end position="388"/>
    </location>
</feature>
<evidence type="ECO:0000256" key="1">
    <source>
        <dbReference type="SAM" id="MobiDB-lite"/>
    </source>
</evidence>